<protein>
    <recommendedName>
        <fullName evidence="4">Por secretion system C-terminal sorting domain-containing protein</fullName>
    </recommendedName>
</protein>
<evidence type="ECO:0008006" key="4">
    <source>
        <dbReference type="Google" id="ProtNLM"/>
    </source>
</evidence>
<accession>A0A1I1DMR5</accession>
<name>A0A1I1DMR5_9BACT</name>
<feature type="signal peptide" evidence="1">
    <location>
        <begin position="1"/>
        <end position="20"/>
    </location>
</feature>
<keyword evidence="3" id="KW-1185">Reference proteome</keyword>
<reference evidence="2 3" key="1">
    <citation type="submission" date="2016-10" db="EMBL/GenBank/DDBJ databases">
        <authorList>
            <person name="de Groot N.N."/>
        </authorList>
    </citation>
    <scope>NUCLEOTIDE SEQUENCE [LARGE SCALE GENOMIC DNA]</scope>
    <source>
        <strain evidence="2 3">DSM 6793</strain>
    </source>
</reference>
<dbReference type="EMBL" id="FOLE01000001">
    <property type="protein sequence ID" value="SFB76181.1"/>
    <property type="molecule type" value="Genomic_DNA"/>
</dbReference>
<organism evidence="2 3">
    <name type="scientific">Flexibacter flexilis DSM 6793</name>
    <dbReference type="NCBI Taxonomy" id="927664"/>
    <lineage>
        <taxon>Bacteria</taxon>
        <taxon>Pseudomonadati</taxon>
        <taxon>Bacteroidota</taxon>
        <taxon>Cytophagia</taxon>
        <taxon>Cytophagales</taxon>
        <taxon>Flexibacteraceae</taxon>
        <taxon>Flexibacter</taxon>
    </lineage>
</organism>
<sequence length="535" mass="59148">MRTLIITLLFCLQISFVGLSQTRPNATVSYGVSGVPTCVGCSMVTPNYAWDSKAINVCTFNVSPSYIGGYGEAVYSFAKDVPFGNEITLILSFENSKFLTDQIEEDIFKYLMVELQDATGKVIKTYDRNSTIAAELLNEGESKFALHLMNSYSNVRRIKVRGGSLYAYLGQDIRLYDISHAATYRNYTTSVVTDRVGIGGQAPCVECAVQNPEAILLGSDPNTSFAKFRLAADSLATGTFAYAAYDWQATYDGMGYDLYFELKENNTIQANTKNIVENQLQIVLTYTDTSSEVVYIGHGSMSVEPLYNGSERMLVRVNAADDKMIDKVEIQVLPSVTEETELLLFNIYAGSSVTTLPVTLAHFEAARVDAQAIDLDWITQTELNSKGFELQKSTDGQQFRTIANISGKGTASTGAEYSYTDHNAGHTHLYYRLKQVDDNGEFTYSPVKFVAAASNDINVSNVIFETDLFVTIDHDTEADGMILLLDAQSHPIYQQSILAHEHRARVVPPSGLPTGNYILEIVLPDEMVSRRVVKQ</sequence>
<dbReference type="STRING" id="927664.SAMN05421780_101335"/>
<proteinExistence type="predicted"/>
<evidence type="ECO:0000313" key="3">
    <source>
        <dbReference type="Proteomes" id="UP000199514"/>
    </source>
</evidence>
<evidence type="ECO:0000313" key="2">
    <source>
        <dbReference type="EMBL" id="SFB76181.1"/>
    </source>
</evidence>
<dbReference type="Proteomes" id="UP000199514">
    <property type="component" value="Unassembled WGS sequence"/>
</dbReference>
<keyword evidence="1" id="KW-0732">Signal</keyword>
<dbReference type="Gene3D" id="2.60.40.10">
    <property type="entry name" value="Immunoglobulins"/>
    <property type="match status" value="1"/>
</dbReference>
<dbReference type="AlphaFoldDB" id="A0A1I1DMR5"/>
<gene>
    <name evidence="2" type="ORF">SAMN05421780_101335</name>
</gene>
<evidence type="ECO:0000256" key="1">
    <source>
        <dbReference type="SAM" id="SignalP"/>
    </source>
</evidence>
<feature type="chain" id="PRO_5011623617" description="Por secretion system C-terminal sorting domain-containing protein" evidence="1">
    <location>
        <begin position="21"/>
        <end position="535"/>
    </location>
</feature>
<dbReference type="InterPro" id="IPR013783">
    <property type="entry name" value="Ig-like_fold"/>
</dbReference>